<dbReference type="InterPro" id="IPR020549">
    <property type="entry name" value="YbeY_CS"/>
</dbReference>
<dbReference type="PROSITE" id="PS01306">
    <property type="entry name" value="UPF0054"/>
    <property type="match status" value="1"/>
</dbReference>
<comment type="function">
    <text evidence="9">Single strand-specific metallo-endoribonuclease involved in late-stage 70S ribosome quality control and in maturation of the 3' terminus of the 16S rRNA.</text>
</comment>
<dbReference type="RefSeq" id="WP_122971343.1">
    <property type="nucleotide sequence ID" value="NZ_RHLQ01000010.1"/>
</dbReference>
<evidence type="ECO:0000256" key="5">
    <source>
        <dbReference type="ARBA" id="ARBA00022723"/>
    </source>
</evidence>
<dbReference type="GO" id="GO:0005737">
    <property type="term" value="C:cytoplasm"/>
    <property type="evidence" value="ECO:0007669"/>
    <property type="project" value="UniProtKB-SubCell"/>
</dbReference>
<dbReference type="Pfam" id="PF02130">
    <property type="entry name" value="YbeY"/>
    <property type="match status" value="1"/>
</dbReference>
<dbReference type="PANTHER" id="PTHR46986">
    <property type="entry name" value="ENDORIBONUCLEASE YBEY, CHLOROPLASTIC"/>
    <property type="match status" value="1"/>
</dbReference>
<evidence type="ECO:0000256" key="6">
    <source>
        <dbReference type="ARBA" id="ARBA00022759"/>
    </source>
</evidence>
<dbReference type="Gene3D" id="3.40.390.30">
    <property type="entry name" value="Metalloproteases ('zincins'), catalytic domain"/>
    <property type="match status" value="1"/>
</dbReference>
<dbReference type="PANTHER" id="PTHR46986:SF1">
    <property type="entry name" value="ENDORIBONUCLEASE YBEY, CHLOROPLASTIC"/>
    <property type="match status" value="1"/>
</dbReference>
<dbReference type="Proteomes" id="UP000279909">
    <property type="component" value="Unassembled WGS sequence"/>
</dbReference>
<evidence type="ECO:0000313" key="10">
    <source>
        <dbReference type="EMBL" id="RND00015.1"/>
    </source>
</evidence>
<dbReference type="GO" id="GO:0006364">
    <property type="term" value="P:rRNA processing"/>
    <property type="evidence" value="ECO:0007669"/>
    <property type="project" value="UniProtKB-UniRule"/>
</dbReference>
<comment type="caution">
    <text evidence="10">The sequence shown here is derived from an EMBL/GenBank/DDBJ whole genome shotgun (WGS) entry which is preliminary data.</text>
</comment>
<keyword evidence="9" id="KW-0963">Cytoplasm</keyword>
<dbReference type="GO" id="GO:0004521">
    <property type="term" value="F:RNA endonuclease activity"/>
    <property type="evidence" value="ECO:0007669"/>
    <property type="project" value="UniProtKB-UniRule"/>
</dbReference>
<comment type="subcellular location">
    <subcellularLocation>
        <location evidence="9">Cytoplasm</location>
    </subcellularLocation>
</comment>
<evidence type="ECO:0000256" key="9">
    <source>
        <dbReference type="HAMAP-Rule" id="MF_00009"/>
    </source>
</evidence>
<dbReference type="EC" id="3.1.-.-" evidence="9"/>
<keyword evidence="6 9" id="KW-0255">Endonuclease</keyword>
<keyword evidence="2 9" id="KW-0690">Ribosome biogenesis</keyword>
<dbReference type="GO" id="GO:0004222">
    <property type="term" value="F:metalloendopeptidase activity"/>
    <property type="evidence" value="ECO:0007669"/>
    <property type="project" value="InterPro"/>
</dbReference>
<dbReference type="InterPro" id="IPR002036">
    <property type="entry name" value="YbeY"/>
</dbReference>
<dbReference type="OrthoDB" id="9807740at2"/>
<dbReference type="NCBIfam" id="TIGR00043">
    <property type="entry name" value="rRNA maturation RNase YbeY"/>
    <property type="match status" value="1"/>
</dbReference>
<evidence type="ECO:0000256" key="4">
    <source>
        <dbReference type="ARBA" id="ARBA00022722"/>
    </source>
</evidence>
<feature type="binding site" evidence="9">
    <location>
        <position position="131"/>
    </location>
    <ligand>
        <name>Zn(2+)</name>
        <dbReference type="ChEBI" id="CHEBI:29105"/>
        <note>catalytic</note>
    </ligand>
</feature>
<evidence type="ECO:0000256" key="3">
    <source>
        <dbReference type="ARBA" id="ARBA00022552"/>
    </source>
</evidence>
<keyword evidence="5 9" id="KW-0479">Metal-binding</keyword>
<sequence>MLNIDFLDETNEVQEEHIELVEKLLQHAANTLNIEEGSEVSVTFVTNEAIHEINREYRDKDQPTDVISFALEELGEGEVAIQGEGIPRILGDIIISTDRTKEQAEEYGHSFERELGFLAVHGFLHLLGYDHMTEEDEKVMFGKQDDILSSFGLGRDFNGRS</sequence>
<dbReference type="InterPro" id="IPR023091">
    <property type="entry name" value="MetalPrtase_cat_dom_sf_prd"/>
</dbReference>
<dbReference type="SUPFAM" id="SSF55486">
    <property type="entry name" value="Metalloproteases ('zincins'), catalytic domain"/>
    <property type="match status" value="1"/>
</dbReference>
<evidence type="ECO:0000256" key="7">
    <source>
        <dbReference type="ARBA" id="ARBA00022801"/>
    </source>
</evidence>
<keyword evidence="4 9" id="KW-0540">Nuclease</keyword>
<reference evidence="10 11" key="1">
    <citation type="journal article" date="2014" name="Int. J. Syst. Evol. Microbiol.">
        <title>Lysinibacillus halotolerans sp. nov., isolated from saline-alkaline soil.</title>
        <authorList>
            <person name="Kong D."/>
            <person name="Wang Y."/>
            <person name="Zhao B."/>
            <person name="Li Y."/>
            <person name="Song J."/>
            <person name="Zhai Y."/>
            <person name="Zhang C."/>
            <person name="Wang H."/>
            <person name="Chen X."/>
            <person name="Zhao B."/>
            <person name="Ruan Z."/>
        </authorList>
    </citation>
    <scope>NUCLEOTIDE SEQUENCE [LARGE SCALE GENOMIC DNA]</scope>
    <source>
        <strain evidence="10 11">MCCC 1A12703</strain>
    </source>
</reference>
<dbReference type="EMBL" id="RHLQ01000010">
    <property type="protein sequence ID" value="RND00015.1"/>
    <property type="molecule type" value="Genomic_DNA"/>
</dbReference>
<keyword evidence="8 9" id="KW-0862">Zinc</keyword>
<evidence type="ECO:0000256" key="1">
    <source>
        <dbReference type="ARBA" id="ARBA00010875"/>
    </source>
</evidence>
<keyword evidence="11" id="KW-1185">Reference proteome</keyword>
<keyword evidence="3 9" id="KW-0698">rRNA processing</keyword>
<name>A0A3M8HCM4_9BACI</name>
<comment type="cofactor">
    <cofactor evidence="9">
        <name>Zn(2+)</name>
        <dbReference type="ChEBI" id="CHEBI:29105"/>
    </cofactor>
    <text evidence="9">Binds 1 zinc ion.</text>
</comment>
<keyword evidence="7 9" id="KW-0378">Hydrolase</keyword>
<organism evidence="10 11">
    <name type="scientific">Lysinibacillus halotolerans</name>
    <dbReference type="NCBI Taxonomy" id="1368476"/>
    <lineage>
        <taxon>Bacteria</taxon>
        <taxon>Bacillati</taxon>
        <taxon>Bacillota</taxon>
        <taxon>Bacilli</taxon>
        <taxon>Bacillales</taxon>
        <taxon>Bacillaceae</taxon>
        <taxon>Lysinibacillus</taxon>
    </lineage>
</organism>
<evidence type="ECO:0000313" key="11">
    <source>
        <dbReference type="Proteomes" id="UP000279909"/>
    </source>
</evidence>
<proteinExistence type="inferred from homology"/>
<dbReference type="GO" id="GO:0008270">
    <property type="term" value="F:zinc ion binding"/>
    <property type="evidence" value="ECO:0007669"/>
    <property type="project" value="UniProtKB-UniRule"/>
</dbReference>
<dbReference type="AlphaFoldDB" id="A0A3M8HCM4"/>
<protein>
    <recommendedName>
        <fullName evidence="9">Endoribonuclease YbeY</fullName>
        <ecNumber evidence="9">3.1.-.-</ecNumber>
    </recommendedName>
</protein>
<evidence type="ECO:0000256" key="8">
    <source>
        <dbReference type="ARBA" id="ARBA00022833"/>
    </source>
</evidence>
<comment type="similarity">
    <text evidence="1 9">Belongs to the endoribonuclease YbeY family.</text>
</comment>
<feature type="binding site" evidence="9">
    <location>
        <position position="121"/>
    </location>
    <ligand>
        <name>Zn(2+)</name>
        <dbReference type="ChEBI" id="CHEBI:29105"/>
        <note>catalytic</note>
    </ligand>
</feature>
<evidence type="ECO:0000256" key="2">
    <source>
        <dbReference type="ARBA" id="ARBA00022517"/>
    </source>
</evidence>
<dbReference type="HAMAP" id="MF_00009">
    <property type="entry name" value="Endoribonucl_YbeY"/>
    <property type="match status" value="1"/>
</dbReference>
<accession>A0A3M8HCM4</accession>
<gene>
    <name evidence="9 10" type="primary">ybeY</name>
    <name evidence="10" type="ORF">EC501_05760</name>
</gene>
<feature type="binding site" evidence="9">
    <location>
        <position position="125"/>
    </location>
    <ligand>
        <name>Zn(2+)</name>
        <dbReference type="ChEBI" id="CHEBI:29105"/>
        <note>catalytic</note>
    </ligand>
</feature>